<reference evidence="4" key="1">
    <citation type="journal article" date="2006" name="Proc. Natl. Acad. Sci. U.S.A.">
        <title>Genome analysis of the smallest free-living eukaryote Ostreococcus tauri unveils many unique features.</title>
        <authorList>
            <person name="Derelle E."/>
            <person name="Ferraz C."/>
            <person name="Rombauts S."/>
            <person name="Rouze P."/>
            <person name="Worden A.Z."/>
            <person name="Robbens S."/>
            <person name="Partensky F."/>
            <person name="Degroeve S."/>
            <person name="Echeynie S."/>
            <person name="Cooke R."/>
            <person name="Saeys Y."/>
            <person name="Wuyts J."/>
            <person name="Jabbari K."/>
            <person name="Bowler C."/>
            <person name="Panaud O."/>
            <person name="Piegu B."/>
            <person name="Ball S.G."/>
            <person name="Ral J.-P."/>
            <person name="Bouget F.-Y."/>
            <person name="Piganeau G."/>
            <person name="De Baets B."/>
            <person name="Picard A."/>
            <person name="Delseny M."/>
            <person name="Demaille J."/>
            <person name="Van de Peer Y."/>
            <person name="Moreau H."/>
        </authorList>
    </citation>
    <scope>NUCLEOTIDE SEQUENCE [LARGE SCALE GENOMIC DNA]</scope>
    <source>
        <strain evidence="4">OTTH 0595 / CCAP 157/2 / RCC745</strain>
    </source>
</reference>
<dbReference type="RefSeq" id="XP_022839627.1">
    <property type="nucleotide sequence ID" value="XM_022983352.1"/>
</dbReference>
<evidence type="ECO:0000256" key="1">
    <source>
        <dbReference type="SAM" id="Phobius"/>
    </source>
</evidence>
<dbReference type="GO" id="GO:0008374">
    <property type="term" value="F:O-acyltransferase activity"/>
    <property type="evidence" value="ECO:0007669"/>
    <property type="project" value="InterPro"/>
</dbReference>
<keyword evidence="1" id="KW-1133">Transmembrane helix</keyword>
<dbReference type="InParanoid" id="A0A090M8N5"/>
<keyword evidence="4" id="KW-1185">Reference proteome</keyword>
<dbReference type="InterPro" id="IPR045034">
    <property type="entry name" value="O-acyltransferase_WSD1-like"/>
</dbReference>
<protein>
    <submittedName>
        <fullName evidence="3">O-acyltransferase, WSD1, N-terminal</fullName>
    </submittedName>
</protein>
<dbReference type="GeneID" id="9831647"/>
<gene>
    <name evidence="3" type="ORF">OT_ostta09g02310</name>
</gene>
<dbReference type="KEGG" id="ota:OT_ostta09g02310"/>
<dbReference type="GO" id="GO:0005886">
    <property type="term" value="C:plasma membrane"/>
    <property type="evidence" value="ECO:0007669"/>
    <property type="project" value="TreeGrafter"/>
</dbReference>
<dbReference type="InterPro" id="IPR009721">
    <property type="entry name" value="O-acyltransferase_WSD1_C"/>
</dbReference>
<dbReference type="PANTHER" id="PTHR31650:SF1">
    <property type="entry name" value="WAX ESTER SYNTHASE_DIACYLGLYCEROL ACYLTRANSFERASE 4-RELATED"/>
    <property type="match status" value="1"/>
</dbReference>
<keyword evidence="1" id="KW-0472">Membrane</keyword>
<dbReference type="STRING" id="70448.A0A090M8N5"/>
<reference evidence="3 4" key="2">
    <citation type="journal article" date="2014" name="BMC Genomics">
        <title>An improved genome of the model marine alga Ostreococcus tauri unfolds by assessing Illumina de novo assemblies.</title>
        <authorList>
            <person name="Blanc-Mathieu R."/>
            <person name="Verhelst B."/>
            <person name="Derelle E."/>
            <person name="Rombauts S."/>
            <person name="Bouget F.Y."/>
            <person name="Carre I."/>
            <person name="Chateau A."/>
            <person name="Eyre-Walker A."/>
            <person name="Grimsley N."/>
            <person name="Moreau H."/>
            <person name="Piegu B."/>
            <person name="Rivals E."/>
            <person name="Schackwitz W."/>
            <person name="Van de Peer Y."/>
            <person name="Piganeau G."/>
        </authorList>
    </citation>
    <scope>NUCLEOTIDE SEQUENCE [LARGE SCALE GENOMIC DNA]</scope>
    <source>
        <strain evidence="4">OTTH 0595 / CCAP 157/2 / RCC745</strain>
    </source>
</reference>
<sequence length="461" mass="50655">MNSLTETLARATLRGSDGGAFPKSAKAVDFPLVAGFYLEKAPSDDEIKTFVDALEAFPELRSAATPRDSKSVKNLRHLRWECVEDVGNVKAMRRFKRVEVETAKELSKVFDDAMLEQFDTSAPLWDCVIVTRKKGVSSVWDDDQTGYPEPPVVLVRVSHAIGDGIALVDVLKRVSSALDGGDVKLLSFKRRAQATKRSVLAAIWAFITFIFVCMYGAMKALLTAAGPYDTKTTFKGSRPPYGFSGKRRVVVCPPVAIDDIKAIKNVSGCTVNDIVVAALAGAIQAYHAKVGDKSATKNPFLRSATPYAFPERVTGALTNSWTFVSLTFPMGVMSATTRLQKAKKTCDFMKRSPEPYVTRWLNKFVNAAGPDVQRKVVFDYMSRHSMVFTNVPGPTETIVLMGSRVRDIVFACANLVNQVSVVSYSGSLRLTLVVDPDATPDAQYIGDMFKNEIECLRKEVL</sequence>
<dbReference type="FunCoup" id="A0A090M8N5">
    <property type="interactions" value="4"/>
</dbReference>
<dbReference type="GO" id="GO:0019432">
    <property type="term" value="P:triglyceride biosynthetic process"/>
    <property type="evidence" value="ECO:0007669"/>
    <property type="project" value="TreeGrafter"/>
</dbReference>
<dbReference type="Proteomes" id="UP000009170">
    <property type="component" value="Unassembled WGS sequence"/>
</dbReference>
<feature type="domain" description="O-acyltransferase WSD1 C-terminal" evidence="2">
    <location>
        <begin position="319"/>
        <end position="455"/>
    </location>
</feature>
<evidence type="ECO:0000313" key="3">
    <source>
        <dbReference type="EMBL" id="CEF99067.1"/>
    </source>
</evidence>
<accession>A0A090M8N5</accession>
<evidence type="ECO:0000313" key="4">
    <source>
        <dbReference type="Proteomes" id="UP000009170"/>
    </source>
</evidence>
<feature type="transmembrane region" description="Helical" evidence="1">
    <location>
        <begin position="199"/>
        <end position="218"/>
    </location>
</feature>
<comment type="caution">
    <text evidence="3">The sequence shown here is derived from an EMBL/GenBank/DDBJ whole genome shotgun (WGS) entry which is preliminary data.</text>
</comment>
<proteinExistence type="predicted"/>
<dbReference type="PANTHER" id="PTHR31650">
    <property type="entry name" value="O-ACYLTRANSFERASE (WSD1-LIKE) FAMILY PROTEIN"/>
    <property type="match status" value="1"/>
</dbReference>
<evidence type="ECO:0000259" key="2">
    <source>
        <dbReference type="Pfam" id="PF06974"/>
    </source>
</evidence>
<dbReference type="OrthoDB" id="619536at2759"/>
<keyword evidence="1" id="KW-0812">Transmembrane</keyword>
<name>A0A090M8N5_OSTTA</name>
<dbReference type="AlphaFoldDB" id="A0A090M8N5"/>
<organism evidence="3 4">
    <name type="scientific">Ostreococcus tauri</name>
    <name type="common">Marine green alga</name>
    <dbReference type="NCBI Taxonomy" id="70448"/>
    <lineage>
        <taxon>Eukaryota</taxon>
        <taxon>Viridiplantae</taxon>
        <taxon>Chlorophyta</taxon>
        <taxon>Mamiellophyceae</taxon>
        <taxon>Mamiellales</taxon>
        <taxon>Bathycoccaceae</taxon>
        <taxon>Ostreococcus</taxon>
    </lineage>
</organism>
<dbReference type="EMBL" id="CAID01000009">
    <property type="protein sequence ID" value="CEF99067.1"/>
    <property type="molecule type" value="Genomic_DNA"/>
</dbReference>
<dbReference type="Pfam" id="PF06974">
    <property type="entry name" value="WS_DGAT_C"/>
    <property type="match status" value="1"/>
</dbReference>